<dbReference type="PROSITE" id="PS51371">
    <property type="entry name" value="CBS"/>
    <property type="match status" value="1"/>
</dbReference>
<dbReference type="OrthoDB" id="7441210at2"/>
<dbReference type="InterPro" id="IPR000644">
    <property type="entry name" value="CBS_dom"/>
</dbReference>
<dbReference type="RefSeq" id="WP_079649030.1">
    <property type="nucleotide sequence ID" value="NZ_FUYM01000006.1"/>
</dbReference>
<dbReference type="InterPro" id="IPR004089">
    <property type="entry name" value="MCPsignal_dom"/>
</dbReference>
<comment type="similarity">
    <text evidence="2">Belongs to the methyl-accepting chemotaxis (MCP) protein family.</text>
</comment>
<feature type="domain" description="Methyl-accepting transducer" evidence="5">
    <location>
        <begin position="165"/>
        <end position="401"/>
    </location>
</feature>
<evidence type="ECO:0000256" key="3">
    <source>
        <dbReference type="PROSITE-ProRule" id="PRU00284"/>
    </source>
</evidence>
<dbReference type="GO" id="GO:0006935">
    <property type="term" value="P:chemotaxis"/>
    <property type="evidence" value="ECO:0007669"/>
    <property type="project" value="InterPro"/>
</dbReference>
<dbReference type="GO" id="GO:0007165">
    <property type="term" value="P:signal transduction"/>
    <property type="evidence" value="ECO:0007669"/>
    <property type="project" value="UniProtKB-KW"/>
</dbReference>
<dbReference type="STRING" id="439228.SAMN06295920_106296"/>
<dbReference type="InterPro" id="IPR046342">
    <property type="entry name" value="CBS_dom_sf"/>
</dbReference>
<dbReference type="PROSITE" id="PS50111">
    <property type="entry name" value="CHEMOTAXIS_TRANSDUC_2"/>
    <property type="match status" value="1"/>
</dbReference>
<organism evidence="7 8">
    <name type="scientific">Rhizorhabdus histidinilytica</name>
    <dbReference type="NCBI Taxonomy" id="439228"/>
    <lineage>
        <taxon>Bacteria</taxon>
        <taxon>Pseudomonadati</taxon>
        <taxon>Pseudomonadota</taxon>
        <taxon>Alphaproteobacteria</taxon>
        <taxon>Sphingomonadales</taxon>
        <taxon>Sphingomonadaceae</taxon>
        <taxon>Rhizorhabdus</taxon>
    </lineage>
</organism>
<accession>A0A1T5E9C6</accession>
<evidence type="ECO:0000256" key="1">
    <source>
        <dbReference type="ARBA" id="ARBA00023224"/>
    </source>
</evidence>
<dbReference type="Pfam" id="PF00571">
    <property type="entry name" value="CBS"/>
    <property type="match status" value="1"/>
</dbReference>
<gene>
    <name evidence="7" type="ORF">SAMN06295920_106296</name>
</gene>
<dbReference type="PANTHER" id="PTHR32089:SF112">
    <property type="entry name" value="LYSOZYME-LIKE PROTEIN-RELATED"/>
    <property type="match status" value="1"/>
</dbReference>
<keyword evidence="1 3" id="KW-0807">Transducer</keyword>
<dbReference type="Gene3D" id="1.10.287.950">
    <property type="entry name" value="Methyl-accepting chemotaxis protein"/>
    <property type="match status" value="1"/>
</dbReference>
<dbReference type="SUPFAM" id="SSF58104">
    <property type="entry name" value="Methyl-accepting chemotaxis protein (MCP) signaling domain"/>
    <property type="match status" value="1"/>
</dbReference>
<evidence type="ECO:0000313" key="7">
    <source>
        <dbReference type="EMBL" id="SKB80628.1"/>
    </source>
</evidence>
<dbReference type="PANTHER" id="PTHR32089">
    <property type="entry name" value="METHYL-ACCEPTING CHEMOTAXIS PROTEIN MCPB"/>
    <property type="match status" value="1"/>
</dbReference>
<dbReference type="SMART" id="SM00283">
    <property type="entry name" value="MA"/>
    <property type="match status" value="1"/>
</dbReference>
<evidence type="ECO:0000256" key="2">
    <source>
        <dbReference type="ARBA" id="ARBA00029447"/>
    </source>
</evidence>
<dbReference type="SUPFAM" id="SSF54631">
    <property type="entry name" value="CBS-domain pair"/>
    <property type="match status" value="1"/>
</dbReference>
<dbReference type="AlphaFoldDB" id="A0A1T5E9C6"/>
<evidence type="ECO:0000313" key="8">
    <source>
        <dbReference type="Proteomes" id="UP000189818"/>
    </source>
</evidence>
<dbReference type="PRINTS" id="PR00260">
    <property type="entry name" value="CHEMTRNSDUCR"/>
</dbReference>
<sequence>MSRQDAIARPARPDPIEAAMTTDTIAATANLREVIARFRDQPEMEVLPVVAEGDRPVGAVLERDVRRLLLNPFGHALLCNHSLYRRLDGFVSQVPVADIGLGLGHLFALISGGEGHDAVILTAEGRFRGVVSGRNLLRLAADREAALAAGRAARLRRIRQASEAMRGEAALLSREMAGASAQLEDAARTMNDRAGDAGAKGLSVMAAAAQAADNVGAIADQGHSLVEQLEALGREVGQARASTARVGGLVEEGGIKARQLQDAAREIGAVVETIDTIARRINLLALNATIEAAHAGEAGRGFAVVAAEVKALAQQTREAARHVAGRIMGVRSGVGEVAAGQAGIEAAIVALDGLASTIDDTVARNHAAGAMISANVRDAAGANAHIREQAAEISATASDAAAGSGAVLDIARSLSVGADRLQQRLGRFLEEIEGA</sequence>
<dbReference type="InterPro" id="IPR004090">
    <property type="entry name" value="Chemotax_Me-accpt_rcpt"/>
</dbReference>
<evidence type="ECO:0000256" key="4">
    <source>
        <dbReference type="PROSITE-ProRule" id="PRU00703"/>
    </source>
</evidence>
<dbReference type="Pfam" id="PF00015">
    <property type="entry name" value="MCPsignal"/>
    <property type="match status" value="1"/>
</dbReference>
<reference evidence="8" key="1">
    <citation type="submission" date="2017-02" db="EMBL/GenBank/DDBJ databases">
        <authorList>
            <person name="Varghese N."/>
            <person name="Submissions S."/>
        </authorList>
    </citation>
    <scope>NUCLEOTIDE SEQUENCE [LARGE SCALE GENOMIC DNA]</scope>
    <source>
        <strain evidence="8">UM2</strain>
    </source>
</reference>
<dbReference type="GO" id="GO:0004888">
    <property type="term" value="F:transmembrane signaling receptor activity"/>
    <property type="evidence" value="ECO:0007669"/>
    <property type="project" value="InterPro"/>
</dbReference>
<evidence type="ECO:0000259" key="5">
    <source>
        <dbReference type="PROSITE" id="PS50111"/>
    </source>
</evidence>
<evidence type="ECO:0000259" key="6">
    <source>
        <dbReference type="PROSITE" id="PS51371"/>
    </source>
</evidence>
<protein>
    <submittedName>
        <fullName evidence="7">Methyl-accepting chemotaxis protein</fullName>
    </submittedName>
</protein>
<keyword evidence="4" id="KW-0129">CBS domain</keyword>
<dbReference type="EMBL" id="FUYM01000006">
    <property type="protein sequence ID" value="SKB80628.1"/>
    <property type="molecule type" value="Genomic_DNA"/>
</dbReference>
<proteinExistence type="inferred from homology"/>
<keyword evidence="8" id="KW-1185">Reference proteome</keyword>
<feature type="domain" description="CBS" evidence="6">
    <location>
        <begin position="11"/>
        <end position="77"/>
    </location>
</feature>
<name>A0A1T5E9C6_9SPHN</name>
<dbReference type="Proteomes" id="UP000189818">
    <property type="component" value="Unassembled WGS sequence"/>
</dbReference>
<dbReference type="GO" id="GO:0016020">
    <property type="term" value="C:membrane"/>
    <property type="evidence" value="ECO:0007669"/>
    <property type="project" value="InterPro"/>
</dbReference>